<sequence length="84" mass="9661">MNVLRWVVQKVVRDGQHGPYAVARDEKLGSVTFSLTPDVWLENRLPESGSEVVLEDFQKKRAGWRAMSARFFRPEDIDNNKQSA</sequence>
<evidence type="ECO:0000313" key="1">
    <source>
        <dbReference type="EMBL" id="OHA95528.1"/>
    </source>
</evidence>
<gene>
    <name evidence="1" type="ORF">A3C70_00670</name>
</gene>
<dbReference type="EMBL" id="MHVR01000023">
    <property type="protein sequence ID" value="OHA95528.1"/>
    <property type="molecule type" value="Genomic_DNA"/>
</dbReference>
<dbReference type="AlphaFoldDB" id="A0A1G2TEP9"/>
<reference evidence="1 2" key="1">
    <citation type="journal article" date="2016" name="Nat. Commun.">
        <title>Thousands of microbial genomes shed light on interconnected biogeochemical processes in an aquifer system.</title>
        <authorList>
            <person name="Anantharaman K."/>
            <person name="Brown C.T."/>
            <person name="Hug L.A."/>
            <person name="Sharon I."/>
            <person name="Castelle C.J."/>
            <person name="Probst A.J."/>
            <person name="Thomas B.C."/>
            <person name="Singh A."/>
            <person name="Wilkins M.J."/>
            <person name="Karaoz U."/>
            <person name="Brodie E.L."/>
            <person name="Williams K.H."/>
            <person name="Hubbard S.S."/>
            <person name="Banfield J.F."/>
        </authorList>
    </citation>
    <scope>NUCLEOTIDE SEQUENCE [LARGE SCALE GENOMIC DNA]</scope>
</reference>
<dbReference type="Proteomes" id="UP000178175">
    <property type="component" value="Unassembled WGS sequence"/>
</dbReference>
<proteinExistence type="predicted"/>
<protein>
    <submittedName>
        <fullName evidence="1">Uncharacterized protein</fullName>
    </submittedName>
</protein>
<organism evidence="1 2">
    <name type="scientific">Candidatus Zambryskibacteria bacterium RIFCSPHIGHO2_02_FULL_43_14</name>
    <dbReference type="NCBI Taxonomy" id="1802748"/>
    <lineage>
        <taxon>Bacteria</taxon>
        <taxon>Candidatus Zambryskiibacteriota</taxon>
    </lineage>
</organism>
<name>A0A1G2TEP9_9BACT</name>
<comment type="caution">
    <text evidence="1">The sequence shown here is derived from an EMBL/GenBank/DDBJ whole genome shotgun (WGS) entry which is preliminary data.</text>
</comment>
<accession>A0A1G2TEP9</accession>
<evidence type="ECO:0000313" key="2">
    <source>
        <dbReference type="Proteomes" id="UP000178175"/>
    </source>
</evidence>